<name>A0A8S0SWQ6_OLEEU</name>
<dbReference type="InterPro" id="IPR050231">
    <property type="entry name" value="Iron_ascorbate_oxido_reductase"/>
</dbReference>
<keyword evidence="3" id="KW-0223">Dioxygenase</keyword>
<keyword evidence="1" id="KW-0479">Metal-binding</keyword>
<dbReference type="GO" id="GO:0046872">
    <property type="term" value="F:metal ion binding"/>
    <property type="evidence" value="ECO:0007669"/>
    <property type="project" value="UniProtKB-KW"/>
</dbReference>
<comment type="caution">
    <text evidence="3">The sequence shown here is derived from an EMBL/GenBank/DDBJ whole genome shotgun (WGS) entry which is preliminary data.</text>
</comment>
<comment type="similarity">
    <text evidence="1">Belongs to the iron/ascorbate-dependent oxidoreductase family.</text>
</comment>
<dbReference type="InterPro" id="IPR044861">
    <property type="entry name" value="IPNS-like_FE2OG_OXY"/>
</dbReference>
<dbReference type="Pfam" id="PF03171">
    <property type="entry name" value="2OG-FeII_Oxy"/>
    <property type="match status" value="2"/>
</dbReference>
<keyword evidence="1" id="KW-0408">Iron</keyword>
<feature type="domain" description="Fe2OG dioxygenase" evidence="2">
    <location>
        <begin position="11"/>
        <end position="212"/>
    </location>
</feature>
<dbReference type="PANTHER" id="PTHR47990">
    <property type="entry name" value="2-OXOGLUTARATE (2OG) AND FE(II)-DEPENDENT OXYGENASE SUPERFAMILY PROTEIN-RELATED"/>
    <property type="match status" value="1"/>
</dbReference>
<protein>
    <submittedName>
        <fullName evidence="3">2-oxoglutarate-dependent dioxygenase DAO-like</fullName>
    </submittedName>
</protein>
<dbReference type="EMBL" id="CACTIH010005547">
    <property type="protein sequence ID" value="CAA2997283.1"/>
    <property type="molecule type" value="Genomic_DNA"/>
</dbReference>
<dbReference type="AlphaFoldDB" id="A0A8S0SWQ6"/>
<proteinExistence type="inferred from homology"/>
<dbReference type="InterPro" id="IPR027443">
    <property type="entry name" value="IPNS-like_sf"/>
</dbReference>
<dbReference type="Proteomes" id="UP000594638">
    <property type="component" value="Unassembled WGS sequence"/>
</dbReference>
<evidence type="ECO:0000313" key="3">
    <source>
        <dbReference type="EMBL" id="CAA2997283.1"/>
    </source>
</evidence>
<reference evidence="3 4" key="1">
    <citation type="submission" date="2019-12" db="EMBL/GenBank/DDBJ databases">
        <authorList>
            <person name="Alioto T."/>
            <person name="Alioto T."/>
            <person name="Gomez Garrido J."/>
        </authorList>
    </citation>
    <scope>NUCLEOTIDE SEQUENCE [LARGE SCALE GENOMIC DNA]</scope>
</reference>
<evidence type="ECO:0000313" key="4">
    <source>
        <dbReference type="Proteomes" id="UP000594638"/>
    </source>
</evidence>
<organism evidence="3 4">
    <name type="scientific">Olea europaea subsp. europaea</name>
    <dbReference type="NCBI Taxonomy" id="158383"/>
    <lineage>
        <taxon>Eukaryota</taxon>
        <taxon>Viridiplantae</taxon>
        <taxon>Streptophyta</taxon>
        <taxon>Embryophyta</taxon>
        <taxon>Tracheophyta</taxon>
        <taxon>Spermatophyta</taxon>
        <taxon>Magnoliopsida</taxon>
        <taxon>eudicotyledons</taxon>
        <taxon>Gunneridae</taxon>
        <taxon>Pentapetalae</taxon>
        <taxon>asterids</taxon>
        <taxon>lamiids</taxon>
        <taxon>Lamiales</taxon>
        <taxon>Oleaceae</taxon>
        <taxon>Oleeae</taxon>
        <taxon>Olea</taxon>
    </lineage>
</organism>
<keyword evidence="1" id="KW-0560">Oxidoreductase</keyword>
<dbReference type="InterPro" id="IPR005123">
    <property type="entry name" value="Oxoglu/Fe-dep_dioxygenase_dom"/>
</dbReference>
<gene>
    <name evidence="3" type="ORF">OLEA9_A119720</name>
</gene>
<dbReference type="GO" id="GO:0051213">
    <property type="term" value="F:dioxygenase activity"/>
    <property type="evidence" value="ECO:0007669"/>
    <property type="project" value="UniProtKB-KW"/>
</dbReference>
<dbReference type="Gramene" id="OE9A119720T1">
    <property type="protein sequence ID" value="OE9A119720C1"/>
    <property type="gene ID" value="OE9A119720"/>
</dbReference>
<dbReference type="PROSITE" id="PS51471">
    <property type="entry name" value="FE2OG_OXY"/>
    <property type="match status" value="1"/>
</dbReference>
<dbReference type="SUPFAM" id="SSF51197">
    <property type="entry name" value="Clavaminate synthase-like"/>
    <property type="match status" value="2"/>
</dbReference>
<dbReference type="Gene3D" id="2.60.120.330">
    <property type="entry name" value="B-lactam Antibiotic, Isopenicillin N Synthase, Chain"/>
    <property type="match status" value="2"/>
</dbReference>
<evidence type="ECO:0000259" key="2">
    <source>
        <dbReference type="PROSITE" id="PS51471"/>
    </source>
</evidence>
<evidence type="ECO:0000256" key="1">
    <source>
        <dbReference type="RuleBase" id="RU003682"/>
    </source>
</evidence>
<dbReference type="OrthoDB" id="288590at2759"/>
<accession>A0A8S0SWQ6</accession>
<keyword evidence="4" id="KW-1185">Reference proteome</keyword>
<sequence length="238" mass="26703">MQNLQRPRLSKEHLNFWFNAMASRGSDGLKSHRDNGFLTIVKDDGILSVLEVMEKSGKFVAIDPCPGTLLVTLGDIARVWSNGRFYNVKHRVVCKEAGMRMSIVTFLLGGRDTMVETPPELVDSEHPRSDGLKSHRDNGFLTIVQDDGIHSVLEVMEKSGKFVATDPCPGALLVTLGDIARVWSNRRFYNVKHRVVCKEAGMRMSIATFLLGARDTMVETPPELVDFEHPRLYVPFNC</sequence>